<evidence type="ECO:0000313" key="10">
    <source>
        <dbReference type="EMBL" id="PYE89204.1"/>
    </source>
</evidence>
<dbReference type="Pfam" id="PF02073">
    <property type="entry name" value="Peptidase_M29"/>
    <property type="match status" value="1"/>
</dbReference>
<evidence type="ECO:0000256" key="2">
    <source>
        <dbReference type="ARBA" id="ARBA00001946"/>
    </source>
</evidence>
<dbReference type="Gene3D" id="3.40.1830.10">
    <property type="entry name" value="Thermophilic metalloprotease (M29)"/>
    <property type="match status" value="1"/>
</dbReference>
<evidence type="ECO:0000313" key="11">
    <source>
        <dbReference type="Proteomes" id="UP000247454"/>
    </source>
</evidence>
<keyword evidence="7" id="KW-0479">Metal-binding</keyword>
<evidence type="ECO:0000256" key="9">
    <source>
        <dbReference type="ARBA" id="ARBA00023049"/>
    </source>
</evidence>
<keyword evidence="5 10" id="KW-0031">Aminopeptidase</keyword>
<proteinExistence type="inferred from homology"/>
<keyword evidence="9" id="KW-0482">Metalloprotease</keyword>
<evidence type="ECO:0000256" key="7">
    <source>
        <dbReference type="ARBA" id="ARBA00022723"/>
    </source>
</evidence>
<name>A0A318T4X0_9HYPH</name>
<comment type="cofactor">
    <cofactor evidence="1">
        <name>Co(2+)</name>
        <dbReference type="ChEBI" id="CHEBI:48828"/>
    </cofactor>
</comment>
<evidence type="ECO:0000256" key="4">
    <source>
        <dbReference type="ARBA" id="ARBA00008236"/>
    </source>
</evidence>
<comment type="cofactor">
    <cofactor evidence="2">
        <name>Mg(2+)</name>
        <dbReference type="ChEBI" id="CHEBI:18420"/>
    </cofactor>
</comment>
<dbReference type="SUPFAM" id="SSF144052">
    <property type="entry name" value="Thermophilic metalloprotease-like"/>
    <property type="match status" value="1"/>
</dbReference>
<comment type="similarity">
    <text evidence="4">Belongs to the peptidase M29 family.</text>
</comment>
<dbReference type="AlphaFoldDB" id="A0A318T4X0"/>
<evidence type="ECO:0000256" key="3">
    <source>
        <dbReference type="ARBA" id="ARBA00001947"/>
    </source>
</evidence>
<keyword evidence="11" id="KW-1185">Reference proteome</keyword>
<keyword evidence="8" id="KW-0378">Hydrolase</keyword>
<comment type="caution">
    <text evidence="10">The sequence shown here is derived from an EMBL/GenBank/DDBJ whole genome shotgun (WGS) entry which is preliminary data.</text>
</comment>
<sequence length="527" mass="57519">MPRPHRYRLIDHHRRSEWLIKRLVEGRAPRRAPVEIELQQTIGKRVGLRAKAIGPAGLRVGGAALFRRHCRAPGKGGEENESIKRLHDLPFAFPSEYNILRPFFKIGCAMTTHSRDVSAIIDPVKLDRLAEVAVKVGLQLQPGQDLVMTAPIAALPLVRRIAEHAYKAGAGLVTPFFADEELTLARYRFAPDASFDRASGWLYEGMAKAYANGAARLAIAGDNPLLLSSQDPEKVARANKANSIAYQPALEKIANFDINWNIVSYPNPSWAKQVFPDDPEDVATAKLANAIFAASRVDVEDPIGAWATHNATLRRRSDWLNGHAFHALHFTGPGTDLTVGLADEHRWSGGASTAKNGVTCNPNIPTEEVFTTPHARRVEGYVTSTKPLSHQGTLIENISVRFEEGRIVEAKASRGEAVLNKVLDTDEGARRLGEVALVPHSSPISKSGLLFYNTLFDENAASHIALGQCYSKCFINPSLSPEEVAALGGNKSLIHIDWMIGSGKIDVDGIAKDGSRVPVMRSGEWAA</sequence>
<dbReference type="PANTHER" id="PTHR34448">
    <property type="entry name" value="AMINOPEPTIDASE"/>
    <property type="match status" value="1"/>
</dbReference>
<evidence type="ECO:0000256" key="1">
    <source>
        <dbReference type="ARBA" id="ARBA00001941"/>
    </source>
</evidence>
<protein>
    <submittedName>
        <fullName evidence="10">Aminopeptidase T</fullName>
    </submittedName>
</protein>
<gene>
    <name evidence="10" type="ORF">C7477_10439</name>
</gene>
<keyword evidence="6" id="KW-0645">Protease</keyword>
<evidence type="ECO:0000256" key="8">
    <source>
        <dbReference type="ARBA" id="ARBA00022801"/>
    </source>
</evidence>
<reference evidence="10 11" key="1">
    <citation type="submission" date="2018-06" db="EMBL/GenBank/DDBJ databases">
        <title>Genomic Encyclopedia of Type Strains, Phase III (KMG-III): the genomes of soil and plant-associated and newly described type strains.</title>
        <authorList>
            <person name="Whitman W."/>
        </authorList>
    </citation>
    <scope>NUCLEOTIDE SEQUENCE [LARGE SCALE GENOMIC DNA]</scope>
    <source>
        <strain evidence="10 11">ORS 1419</strain>
    </source>
</reference>
<dbReference type="GO" id="GO:0006508">
    <property type="term" value="P:proteolysis"/>
    <property type="evidence" value="ECO:0007669"/>
    <property type="project" value="UniProtKB-KW"/>
</dbReference>
<dbReference type="GO" id="GO:0004177">
    <property type="term" value="F:aminopeptidase activity"/>
    <property type="evidence" value="ECO:0007669"/>
    <property type="project" value="UniProtKB-KW"/>
</dbReference>
<dbReference type="Proteomes" id="UP000247454">
    <property type="component" value="Unassembled WGS sequence"/>
</dbReference>
<dbReference type="EMBL" id="QJTF01000004">
    <property type="protein sequence ID" value="PYE89204.1"/>
    <property type="molecule type" value="Genomic_DNA"/>
</dbReference>
<evidence type="ECO:0000256" key="5">
    <source>
        <dbReference type="ARBA" id="ARBA00022438"/>
    </source>
</evidence>
<dbReference type="PRINTS" id="PR00919">
    <property type="entry name" value="THERMOPTASE"/>
</dbReference>
<dbReference type="GO" id="GO:0008237">
    <property type="term" value="F:metallopeptidase activity"/>
    <property type="evidence" value="ECO:0007669"/>
    <property type="project" value="UniProtKB-KW"/>
</dbReference>
<comment type="cofactor">
    <cofactor evidence="3">
        <name>Zn(2+)</name>
        <dbReference type="ChEBI" id="CHEBI:29105"/>
    </cofactor>
</comment>
<evidence type="ECO:0000256" key="6">
    <source>
        <dbReference type="ARBA" id="ARBA00022670"/>
    </source>
</evidence>
<dbReference type="GO" id="GO:0046872">
    <property type="term" value="F:metal ion binding"/>
    <property type="evidence" value="ECO:0007669"/>
    <property type="project" value="UniProtKB-KW"/>
</dbReference>
<dbReference type="PANTHER" id="PTHR34448:SF3">
    <property type="entry name" value="AMINOPEPTIDASE AMPS"/>
    <property type="match status" value="1"/>
</dbReference>
<dbReference type="InterPro" id="IPR000787">
    <property type="entry name" value="Peptidase_M29"/>
</dbReference>
<dbReference type="InterPro" id="IPR052170">
    <property type="entry name" value="M29_Exopeptidase"/>
</dbReference>
<organism evidence="10 11">
    <name type="scientific">Phyllobacterium leguminum</name>
    <dbReference type="NCBI Taxonomy" id="314237"/>
    <lineage>
        <taxon>Bacteria</taxon>
        <taxon>Pseudomonadati</taxon>
        <taxon>Pseudomonadota</taxon>
        <taxon>Alphaproteobacteria</taxon>
        <taxon>Hyphomicrobiales</taxon>
        <taxon>Phyllobacteriaceae</taxon>
        <taxon>Phyllobacterium</taxon>
    </lineage>
</organism>
<accession>A0A318T4X0</accession>
<dbReference type="InterPro" id="IPR035097">
    <property type="entry name" value="M29_N-terminal"/>
</dbReference>